<dbReference type="Pfam" id="PF00388">
    <property type="entry name" value="PI-PLC-X"/>
    <property type="match status" value="1"/>
</dbReference>
<comment type="caution">
    <text evidence="2">The sequence shown here is derived from an EMBL/GenBank/DDBJ whole genome shotgun (WGS) entry which is preliminary data.</text>
</comment>
<dbReference type="EMBL" id="WIUZ02000001">
    <property type="protein sequence ID" value="KAF9792873.1"/>
    <property type="molecule type" value="Genomic_DNA"/>
</dbReference>
<dbReference type="GO" id="GO:0008081">
    <property type="term" value="F:phosphoric diester hydrolase activity"/>
    <property type="evidence" value="ECO:0007669"/>
    <property type="project" value="InterPro"/>
</dbReference>
<evidence type="ECO:0000313" key="2">
    <source>
        <dbReference type="EMBL" id="KAF9792873.1"/>
    </source>
</evidence>
<feature type="domain" description="Phosphatidylinositol-specific phospholipase C X" evidence="1">
    <location>
        <begin position="120"/>
        <end position="266"/>
    </location>
</feature>
<dbReference type="GO" id="GO:0006629">
    <property type="term" value="P:lipid metabolic process"/>
    <property type="evidence" value="ECO:0007669"/>
    <property type="project" value="InterPro"/>
</dbReference>
<sequence length="434" mass="48545">MKLDIHNLTDRSLLCHWNSKSPQEHLILLPNQPTNINTPSRNSMMTLTAHQSMSQRGQKDEIWLSTTSFSLRPRSRALWAVMEVDESAPWMIYRCRVSRRRHKLLILSKRDSLSFLSGLSDFTPLSSLCLPGTHDTLALYGWPVAQCQSLGSSLSYQLQSGIRAIDIRLAIKEGRLMAYHGVVPQKVSFQQVLSEVYDFLTDPASCRETIVMSIKQEDFATTPPPDFSALVHKEIQMGPGGMEMWFLENRVPMLGEVRGKVIMFSRFGGDGAGWEGGLEGMGIHPARWPDSEKKGFVWSCKNTLVKTQDWYEIPSFLSIPEKVELATKVLVTPNDGSMVPTLAISFFSATSFPLALPTTVARGFGWPRTGFGVEGVNSRFGLWLIDALSGKLYGEKGTIIPCPKVKGWTFMDFFEDPEDCAVIPLLIECNFRGA</sequence>
<keyword evidence="3" id="KW-1185">Reference proteome</keyword>
<name>A0A9P6LDC4_9AGAM</name>
<evidence type="ECO:0000313" key="3">
    <source>
        <dbReference type="Proteomes" id="UP000736335"/>
    </source>
</evidence>
<dbReference type="PANTHER" id="PTHR13593">
    <property type="match status" value="1"/>
</dbReference>
<dbReference type="OrthoDB" id="1046782at2759"/>
<dbReference type="InterPro" id="IPR017946">
    <property type="entry name" value="PLC-like_Pdiesterase_TIM-brl"/>
</dbReference>
<dbReference type="InterPro" id="IPR000909">
    <property type="entry name" value="PLipase_C_PInositol-sp_X_dom"/>
</dbReference>
<reference evidence="2" key="1">
    <citation type="journal article" date="2020" name="Nat. Commun.">
        <title>Large-scale genome sequencing of mycorrhizal fungi provides insights into the early evolution of symbiotic traits.</title>
        <authorList>
            <person name="Miyauchi S."/>
            <person name="Kiss E."/>
            <person name="Kuo A."/>
            <person name="Drula E."/>
            <person name="Kohler A."/>
            <person name="Sanchez-Garcia M."/>
            <person name="Morin E."/>
            <person name="Andreopoulos B."/>
            <person name="Barry K.W."/>
            <person name="Bonito G."/>
            <person name="Buee M."/>
            <person name="Carver A."/>
            <person name="Chen C."/>
            <person name="Cichocki N."/>
            <person name="Clum A."/>
            <person name="Culley D."/>
            <person name="Crous P.W."/>
            <person name="Fauchery L."/>
            <person name="Girlanda M."/>
            <person name="Hayes R.D."/>
            <person name="Keri Z."/>
            <person name="LaButti K."/>
            <person name="Lipzen A."/>
            <person name="Lombard V."/>
            <person name="Magnuson J."/>
            <person name="Maillard F."/>
            <person name="Murat C."/>
            <person name="Nolan M."/>
            <person name="Ohm R.A."/>
            <person name="Pangilinan J."/>
            <person name="Pereira M.F."/>
            <person name="Perotto S."/>
            <person name="Peter M."/>
            <person name="Pfister S."/>
            <person name="Riley R."/>
            <person name="Sitrit Y."/>
            <person name="Stielow J.B."/>
            <person name="Szollosi G."/>
            <person name="Zifcakova L."/>
            <person name="Stursova M."/>
            <person name="Spatafora J.W."/>
            <person name="Tedersoo L."/>
            <person name="Vaario L.M."/>
            <person name="Yamada A."/>
            <person name="Yan M."/>
            <person name="Wang P."/>
            <person name="Xu J."/>
            <person name="Bruns T."/>
            <person name="Baldrian P."/>
            <person name="Vilgalys R."/>
            <person name="Dunand C."/>
            <person name="Henrissat B."/>
            <person name="Grigoriev I.V."/>
            <person name="Hibbett D."/>
            <person name="Nagy L.G."/>
            <person name="Martin F.M."/>
        </authorList>
    </citation>
    <scope>NUCLEOTIDE SEQUENCE</scope>
    <source>
        <strain evidence="2">UH-Tt-Lm1</strain>
    </source>
</reference>
<evidence type="ECO:0000259" key="1">
    <source>
        <dbReference type="SMART" id="SM00148"/>
    </source>
</evidence>
<organism evidence="2 3">
    <name type="scientific">Thelephora terrestris</name>
    <dbReference type="NCBI Taxonomy" id="56493"/>
    <lineage>
        <taxon>Eukaryota</taxon>
        <taxon>Fungi</taxon>
        <taxon>Dikarya</taxon>
        <taxon>Basidiomycota</taxon>
        <taxon>Agaricomycotina</taxon>
        <taxon>Agaricomycetes</taxon>
        <taxon>Thelephorales</taxon>
        <taxon>Thelephoraceae</taxon>
        <taxon>Thelephora</taxon>
    </lineage>
</organism>
<accession>A0A9P6LDC4</accession>
<dbReference type="SMART" id="SM00148">
    <property type="entry name" value="PLCXc"/>
    <property type="match status" value="1"/>
</dbReference>
<dbReference type="SUPFAM" id="SSF51695">
    <property type="entry name" value="PLC-like phosphodiesterases"/>
    <property type="match status" value="1"/>
</dbReference>
<dbReference type="PANTHER" id="PTHR13593:SF148">
    <property type="entry name" value="PHOSPHATIDYLINOSITOL-SPECIFIC PHOSPHOLIPASE C X DOMAIN-CONTAINING PROTEIN"/>
    <property type="match status" value="1"/>
</dbReference>
<dbReference type="AlphaFoldDB" id="A0A9P6LDC4"/>
<gene>
    <name evidence="2" type="ORF">BJ322DRAFT_1031810</name>
</gene>
<dbReference type="Gene3D" id="3.20.20.190">
    <property type="entry name" value="Phosphatidylinositol (PI) phosphodiesterase"/>
    <property type="match status" value="1"/>
</dbReference>
<reference evidence="2" key="2">
    <citation type="submission" date="2020-11" db="EMBL/GenBank/DDBJ databases">
        <authorList>
            <consortium name="DOE Joint Genome Institute"/>
            <person name="Kuo A."/>
            <person name="Miyauchi S."/>
            <person name="Kiss E."/>
            <person name="Drula E."/>
            <person name="Kohler A."/>
            <person name="Sanchez-Garcia M."/>
            <person name="Andreopoulos B."/>
            <person name="Barry K.W."/>
            <person name="Bonito G."/>
            <person name="Buee M."/>
            <person name="Carver A."/>
            <person name="Chen C."/>
            <person name="Cichocki N."/>
            <person name="Clum A."/>
            <person name="Culley D."/>
            <person name="Crous P.W."/>
            <person name="Fauchery L."/>
            <person name="Girlanda M."/>
            <person name="Hayes R."/>
            <person name="Keri Z."/>
            <person name="Labutti K."/>
            <person name="Lipzen A."/>
            <person name="Lombard V."/>
            <person name="Magnuson J."/>
            <person name="Maillard F."/>
            <person name="Morin E."/>
            <person name="Murat C."/>
            <person name="Nolan M."/>
            <person name="Ohm R."/>
            <person name="Pangilinan J."/>
            <person name="Pereira M."/>
            <person name="Perotto S."/>
            <person name="Peter M."/>
            <person name="Riley R."/>
            <person name="Sitrit Y."/>
            <person name="Stielow B."/>
            <person name="Szollosi G."/>
            <person name="Zifcakova L."/>
            <person name="Stursova M."/>
            <person name="Spatafora J.W."/>
            <person name="Tedersoo L."/>
            <person name="Vaario L.-M."/>
            <person name="Yamada A."/>
            <person name="Yan M."/>
            <person name="Wang P."/>
            <person name="Xu J."/>
            <person name="Bruns T."/>
            <person name="Baldrian P."/>
            <person name="Vilgalys R."/>
            <person name="Henrissat B."/>
            <person name="Grigoriev I.V."/>
            <person name="Hibbett D."/>
            <person name="Nagy L.G."/>
            <person name="Martin F.M."/>
        </authorList>
    </citation>
    <scope>NUCLEOTIDE SEQUENCE</scope>
    <source>
        <strain evidence="2">UH-Tt-Lm1</strain>
    </source>
</reference>
<dbReference type="Proteomes" id="UP000736335">
    <property type="component" value="Unassembled WGS sequence"/>
</dbReference>
<dbReference type="InterPro" id="IPR051057">
    <property type="entry name" value="PI-PLC_domain"/>
</dbReference>
<protein>
    <submittedName>
        <fullName evidence="2">PLC-like phosphodiesterase</fullName>
    </submittedName>
</protein>
<dbReference type="PROSITE" id="PS50007">
    <property type="entry name" value="PIPLC_X_DOMAIN"/>
    <property type="match status" value="1"/>
</dbReference>
<proteinExistence type="predicted"/>